<dbReference type="GO" id="GO:0043023">
    <property type="term" value="F:ribosomal large subunit binding"/>
    <property type="evidence" value="ECO:0007669"/>
    <property type="project" value="UniProtKB-UniRule"/>
</dbReference>
<keyword evidence="1" id="KW-0648">Protein biosynthesis</keyword>
<name>A0A537LER8_9BACT</name>
<comment type="caution">
    <text evidence="3">The sequence shown here is derived from an EMBL/GenBank/DDBJ whole genome shotgun (WGS) entry which is preliminary data.</text>
</comment>
<proteinExistence type="inferred from homology"/>
<comment type="subunit">
    <text evidence="1">Associates with stalled 50S ribosomal subunits. Binds to RqcP.</text>
</comment>
<dbReference type="GO" id="GO:0019843">
    <property type="term" value="F:rRNA binding"/>
    <property type="evidence" value="ECO:0007669"/>
    <property type="project" value="UniProtKB-UniRule"/>
</dbReference>
<comment type="similarity">
    <text evidence="1">Belongs to the NEMF family.</text>
</comment>
<comment type="function">
    <text evidence="1">Key component of the ribosome quality control system (RQC), a ribosome-associated complex that mediates the extraction of incompletely synthesized nascent chains from stalled ribosomes and their subsequent degradation. RqcH recruits Ala-charged tRNA, and with RqcP directs the elongation of stalled nascent chains on 50S ribosomal subunits, leading to non-templated C-terminal alanine extensions (Ala tail). The Ala tail promotes nascent chain degradation. May add between 1 and at least 8 Ala residues. Binds to stalled 50S ribosomal subunits.</text>
</comment>
<feature type="coiled-coil region" evidence="1">
    <location>
        <begin position="290"/>
        <end position="328"/>
    </location>
</feature>
<dbReference type="InterPro" id="IPR051608">
    <property type="entry name" value="RQC_Subunit_NEMF"/>
</dbReference>
<dbReference type="PANTHER" id="PTHR15239">
    <property type="entry name" value="NUCLEAR EXPORT MEDIATOR FACTOR NEMF"/>
    <property type="match status" value="1"/>
</dbReference>
<sequence>MPRLVTSFDSVVLAAVAREIAALVGSRAVRVAQPAPDEIAIDLRAPSRSATVLCSIHPRWARIHLASKTASGGPSSFAQVLRSRLESATLAGVRQTSFERILTLTFQTVRGRADLIGEIMGRHSNLILVEDGTITGSLKSVPRSKSSVREVLPGRPYVAPPAGRPSPASLDAQSLAAMLSSSDEPLAKRLVASVLGLSPPLAAEVVVRAGLNPEAPSRGQAGAAARLWETLQEVVAIVEHDAFAPVVYYDGSAPVGFAPFLFKSLAELRPAPASSMSEAVEMVLGQFGAAARLEEERAALLAAVRAALERVERTAAEVQRAVEEAERTGKLRQHGELLLAYASQIPPRVPHVTLPGFDGAPVTIDLDPTLSAVENAQRLFKRYGRVRSARPALEARLRVAADERAYLESARALIDQASSSDDLFDLRRELADEGYVRARKTPARPSATPGPRRFVLADGATVLVGRTNHENDVLTFKVASPDDIWLHARGTPGAHAILKSGTANPSEETIQQAAAIAAYFSKARGAAQTAVDYTRRRYVRKPRGAKPGLVTSTREQTVYVKPELPGNVIRDL</sequence>
<dbReference type="AlphaFoldDB" id="A0A537LER8"/>
<evidence type="ECO:0000256" key="1">
    <source>
        <dbReference type="HAMAP-Rule" id="MF_00844"/>
    </source>
</evidence>
<evidence type="ECO:0000259" key="2">
    <source>
        <dbReference type="Pfam" id="PF18297"/>
    </source>
</evidence>
<dbReference type="EMBL" id="VBAL01000013">
    <property type="protein sequence ID" value="TMJ06501.1"/>
    <property type="molecule type" value="Genomic_DNA"/>
</dbReference>
<keyword evidence="1" id="KW-0694">RNA-binding</keyword>
<dbReference type="GO" id="GO:1990112">
    <property type="term" value="C:RQC complex"/>
    <property type="evidence" value="ECO:0007669"/>
    <property type="project" value="TreeGrafter"/>
</dbReference>
<dbReference type="Gene3D" id="2.30.310.10">
    <property type="entry name" value="ibrinogen binding protein from staphylococcus aureus domain"/>
    <property type="match status" value="1"/>
</dbReference>
<accession>A0A537LER8</accession>
<dbReference type="PANTHER" id="PTHR15239:SF6">
    <property type="entry name" value="RIBOSOME QUALITY CONTROL COMPLEX SUBUNIT NEMF"/>
    <property type="match status" value="1"/>
</dbReference>
<organism evidence="3 4">
    <name type="scientific">Candidatus Segetimicrobium genomatis</name>
    <dbReference type="NCBI Taxonomy" id="2569760"/>
    <lineage>
        <taxon>Bacteria</taxon>
        <taxon>Bacillati</taxon>
        <taxon>Candidatus Sysuimicrobiota</taxon>
        <taxon>Candidatus Sysuimicrobiia</taxon>
        <taxon>Candidatus Sysuimicrobiales</taxon>
        <taxon>Candidatus Segetimicrobiaceae</taxon>
        <taxon>Candidatus Segetimicrobium</taxon>
    </lineage>
</organism>
<reference evidence="3 4" key="1">
    <citation type="journal article" date="2019" name="Nat. Microbiol.">
        <title>Mediterranean grassland soil C-N compound turnover is dependent on rainfall and depth, and is mediated by genomically divergent microorganisms.</title>
        <authorList>
            <person name="Diamond S."/>
            <person name="Andeer P.F."/>
            <person name="Li Z."/>
            <person name="Crits-Christoph A."/>
            <person name="Burstein D."/>
            <person name="Anantharaman K."/>
            <person name="Lane K.R."/>
            <person name="Thomas B.C."/>
            <person name="Pan C."/>
            <person name="Northen T.R."/>
            <person name="Banfield J.F."/>
        </authorList>
    </citation>
    <scope>NUCLEOTIDE SEQUENCE [LARGE SCALE GENOMIC DNA]</scope>
    <source>
        <strain evidence="3">NP_4</strain>
    </source>
</reference>
<dbReference type="Pfam" id="PF18297">
    <property type="entry name" value="NFACT-R_2"/>
    <property type="match status" value="1"/>
</dbReference>
<dbReference type="InterPro" id="IPR059101">
    <property type="entry name" value="NFACT-R_2"/>
</dbReference>
<keyword evidence="1" id="KW-0699">rRNA-binding</keyword>
<dbReference type="InterPro" id="IPR043682">
    <property type="entry name" value="RqcH_bacterial"/>
</dbReference>
<dbReference type="GO" id="GO:0000049">
    <property type="term" value="F:tRNA binding"/>
    <property type="evidence" value="ECO:0007669"/>
    <property type="project" value="UniProtKB-UniRule"/>
</dbReference>
<protein>
    <recommendedName>
        <fullName evidence="1">Rqc2 homolog RqcH</fullName>
        <shortName evidence="1">RqcH</shortName>
    </recommendedName>
</protein>
<evidence type="ECO:0000313" key="3">
    <source>
        <dbReference type="EMBL" id="TMJ06501.1"/>
    </source>
</evidence>
<dbReference type="HAMAP" id="MF_00844_B">
    <property type="entry name" value="RqcH_B"/>
    <property type="match status" value="1"/>
</dbReference>
<keyword evidence="1" id="KW-0820">tRNA-binding</keyword>
<dbReference type="Proteomes" id="UP000319353">
    <property type="component" value="Unassembled WGS sequence"/>
</dbReference>
<feature type="domain" description="NFACT protein RNA binding" evidence="2">
    <location>
        <begin position="452"/>
        <end position="537"/>
    </location>
</feature>
<evidence type="ECO:0000313" key="4">
    <source>
        <dbReference type="Proteomes" id="UP000319353"/>
    </source>
</evidence>
<dbReference type="GO" id="GO:0072344">
    <property type="term" value="P:rescue of stalled ribosome"/>
    <property type="evidence" value="ECO:0007669"/>
    <property type="project" value="UniProtKB-UniRule"/>
</dbReference>
<gene>
    <name evidence="1" type="primary">rqcH</name>
    <name evidence="3" type="ORF">E6H01_01515</name>
</gene>
<dbReference type="Pfam" id="PF05833">
    <property type="entry name" value="NFACT_N"/>
    <property type="match status" value="1"/>
</dbReference>
<keyword evidence="1" id="KW-0175">Coiled coil</keyword>
<dbReference type="Gene3D" id="1.10.8.50">
    <property type="match status" value="1"/>
</dbReference>